<dbReference type="AlphaFoldDB" id="A0A645FRE3"/>
<dbReference type="EMBL" id="VSSQ01064055">
    <property type="protein sequence ID" value="MPN17028.1"/>
    <property type="molecule type" value="Genomic_DNA"/>
</dbReference>
<keyword evidence="1" id="KW-0547">Nucleotide-binding</keyword>
<dbReference type="PANTHER" id="PTHR24222:SF76">
    <property type="entry name" value="MYCOBACTIN IMPORT ATP-BINDING_PERMEASE PROTEIN IRTB"/>
    <property type="match status" value="1"/>
</dbReference>
<dbReference type="InterPro" id="IPR027417">
    <property type="entry name" value="P-loop_NTPase"/>
</dbReference>
<dbReference type="GO" id="GO:0005886">
    <property type="term" value="C:plasma membrane"/>
    <property type="evidence" value="ECO:0007669"/>
    <property type="project" value="TreeGrafter"/>
</dbReference>
<dbReference type="InterPro" id="IPR039421">
    <property type="entry name" value="Type_1_exporter"/>
</dbReference>
<dbReference type="GO" id="GO:0016787">
    <property type="term" value="F:hydrolase activity"/>
    <property type="evidence" value="ECO:0007669"/>
    <property type="project" value="UniProtKB-KW"/>
</dbReference>
<dbReference type="PANTHER" id="PTHR24222">
    <property type="entry name" value="ABC TRANSPORTER B FAMILY"/>
    <property type="match status" value="1"/>
</dbReference>
<dbReference type="GO" id="GO:0005524">
    <property type="term" value="F:ATP binding"/>
    <property type="evidence" value="ECO:0007669"/>
    <property type="project" value="UniProtKB-KW"/>
</dbReference>
<keyword evidence="1" id="KW-0067">ATP-binding</keyword>
<comment type="caution">
    <text evidence="1">The sequence shown here is derived from an EMBL/GenBank/DDBJ whole genome shotgun (WGS) entry which is preliminary data.</text>
</comment>
<dbReference type="GO" id="GO:0042626">
    <property type="term" value="F:ATPase-coupled transmembrane transporter activity"/>
    <property type="evidence" value="ECO:0007669"/>
    <property type="project" value="TreeGrafter"/>
</dbReference>
<accession>A0A645FRE3</accession>
<protein>
    <submittedName>
        <fullName evidence="1">Lipid A export ATP-binding/permease protein MsbA</fullName>
        <ecNumber evidence="1">3.6.3.-</ecNumber>
    </submittedName>
</protein>
<dbReference type="Gene3D" id="3.40.50.300">
    <property type="entry name" value="P-loop containing nucleotide triphosphate hydrolases"/>
    <property type="match status" value="1"/>
</dbReference>
<proteinExistence type="predicted"/>
<organism evidence="1">
    <name type="scientific">bioreactor metagenome</name>
    <dbReference type="NCBI Taxonomy" id="1076179"/>
    <lineage>
        <taxon>unclassified sequences</taxon>
        <taxon>metagenomes</taxon>
        <taxon>ecological metagenomes</taxon>
    </lineage>
</organism>
<name>A0A645FRE3_9ZZZZ</name>
<gene>
    <name evidence="1" type="primary">msbA_34</name>
    <name evidence="1" type="ORF">SDC9_164377</name>
</gene>
<sequence>MLLLDEPTASMDHSSEEEVKRRLAGFAAGKTMIVITHRTSLLDLAERIIVVDGGRIVADGPKAQVVEALRQGRIGRAG</sequence>
<dbReference type="SUPFAM" id="SSF52540">
    <property type="entry name" value="P-loop containing nucleoside triphosphate hydrolases"/>
    <property type="match status" value="1"/>
</dbReference>
<dbReference type="EC" id="3.6.3.-" evidence="1"/>
<evidence type="ECO:0000313" key="1">
    <source>
        <dbReference type="EMBL" id="MPN17028.1"/>
    </source>
</evidence>
<keyword evidence="1" id="KW-0378">Hydrolase</keyword>
<reference evidence="1" key="1">
    <citation type="submission" date="2019-08" db="EMBL/GenBank/DDBJ databases">
        <authorList>
            <person name="Kucharzyk K."/>
            <person name="Murdoch R.W."/>
            <person name="Higgins S."/>
            <person name="Loffler F."/>
        </authorList>
    </citation>
    <scope>NUCLEOTIDE SEQUENCE</scope>
</reference>